<dbReference type="InterPro" id="IPR050622">
    <property type="entry name" value="CPA3_antiporter_subunitB"/>
</dbReference>
<evidence type="ECO:0000256" key="4">
    <source>
        <dbReference type="ARBA" id="ARBA00022692"/>
    </source>
</evidence>
<dbReference type="OrthoDB" id="9798859at2"/>
<gene>
    <name evidence="9" type="ORF">GH975_01855</name>
</gene>
<evidence type="ECO:0000256" key="6">
    <source>
        <dbReference type="ARBA" id="ARBA00023136"/>
    </source>
</evidence>
<organism evidence="9 10">
    <name type="scientific">Litorivicinus lipolyticus</name>
    <dbReference type="NCBI Taxonomy" id="418701"/>
    <lineage>
        <taxon>Bacteria</taxon>
        <taxon>Pseudomonadati</taxon>
        <taxon>Pseudomonadota</taxon>
        <taxon>Gammaproteobacteria</taxon>
        <taxon>Oceanospirillales</taxon>
        <taxon>Litorivicinaceae</taxon>
        <taxon>Litorivicinus</taxon>
    </lineage>
</organism>
<evidence type="ECO:0000256" key="2">
    <source>
        <dbReference type="ARBA" id="ARBA00009425"/>
    </source>
</evidence>
<name>A0A5Q2QED5_9GAMM</name>
<dbReference type="PANTHER" id="PTHR33932">
    <property type="entry name" value="NA(+)/H(+) ANTIPORTER SUBUNIT B"/>
    <property type="match status" value="1"/>
</dbReference>
<evidence type="ECO:0000256" key="7">
    <source>
        <dbReference type="SAM" id="Phobius"/>
    </source>
</evidence>
<accession>A0A5Q2QED5</accession>
<keyword evidence="10" id="KW-1185">Reference proteome</keyword>
<evidence type="ECO:0000256" key="3">
    <source>
        <dbReference type="ARBA" id="ARBA00022475"/>
    </source>
</evidence>
<dbReference type="Proteomes" id="UP000388235">
    <property type="component" value="Chromosome"/>
</dbReference>
<keyword evidence="3" id="KW-1003">Cell membrane</keyword>
<sequence>MNSLVLSTITRILAPLLLVFAVFILLRGHNDPGGGFIGGLIASIAFILVSKAEGRRHAQNALRVRPLSIAGTGLLLAIVAGFWGLIAKGAFLKGIWPLIVYNADGSKGGLPVGSILLFDVGVFLVVIGGVCGIYFNLEKAVGEDVD</sequence>
<feature type="transmembrane region" description="Helical" evidence="7">
    <location>
        <begin position="35"/>
        <end position="52"/>
    </location>
</feature>
<dbReference type="KEGG" id="llp:GH975_01855"/>
<feature type="domain" description="Na+/H+ antiporter MnhB subunit-related protein" evidence="8">
    <location>
        <begin position="5"/>
        <end position="130"/>
    </location>
</feature>
<evidence type="ECO:0000256" key="5">
    <source>
        <dbReference type="ARBA" id="ARBA00022989"/>
    </source>
</evidence>
<protein>
    <submittedName>
        <fullName evidence="9">Na(+)/H(+) antiporter subunit B</fullName>
    </submittedName>
</protein>
<keyword evidence="4 7" id="KW-0812">Transmembrane</keyword>
<dbReference type="GO" id="GO:0005886">
    <property type="term" value="C:plasma membrane"/>
    <property type="evidence" value="ECO:0007669"/>
    <property type="project" value="UniProtKB-SubCell"/>
</dbReference>
<dbReference type="Pfam" id="PF04039">
    <property type="entry name" value="MnhB"/>
    <property type="match status" value="1"/>
</dbReference>
<evidence type="ECO:0000313" key="9">
    <source>
        <dbReference type="EMBL" id="QGG79375.1"/>
    </source>
</evidence>
<dbReference type="InterPro" id="IPR007182">
    <property type="entry name" value="MnhB"/>
</dbReference>
<dbReference type="RefSeq" id="WP_153712879.1">
    <property type="nucleotide sequence ID" value="NZ_CP045871.1"/>
</dbReference>
<dbReference type="EMBL" id="CP045871">
    <property type="protein sequence ID" value="QGG79375.1"/>
    <property type="molecule type" value="Genomic_DNA"/>
</dbReference>
<evidence type="ECO:0000313" key="10">
    <source>
        <dbReference type="Proteomes" id="UP000388235"/>
    </source>
</evidence>
<comment type="similarity">
    <text evidence="2">Belongs to the CPA3 antiporters (TC 2.A.63) subunit B family.</text>
</comment>
<keyword evidence="6 7" id="KW-0472">Membrane</keyword>
<evidence type="ECO:0000259" key="8">
    <source>
        <dbReference type="Pfam" id="PF04039"/>
    </source>
</evidence>
<keyword evidence="5 7" id="KW-1133">Transmembrane helix</keyword>
<evidence type="ECO:0000256" key="1">
    <source>
        <dbReference type="ARBA" id="ARBA00004651"/>
    </source>
</evidence>
<proteinExistence type="inferred from homology"/>
<feature type="transmembrane region" description="Helical" evidence="7">
    <location>
        <begin position="64"/>
        <end position="86"/>
    </location>
</feature>
<dbReference type="AlphaFoldDB" id="A0A5Q2QED5"/>
<feature type="transmembrane region" description="Helical" evidence="7">
    <location>
        <begin position="115"/>
        <end position="137"/>
    </location>
</feature>
<dbReference type="PANTHER" id="PTHR33932:SF4">
    <property type="entry name" value="NA(+)_H(+) ANTIPORTER SUBUNIT B"/>
    <property type="match status" value="1"/>
</dbReference>
<reference evidence="9 10" key="1">
    <citation type="submission" date="2019-11" db="EMBL/GenBank/DDBJ databases">
        <authorList>
            <person name="Khan S.A."/>
            <person name="Jeon C.O."/>
            <person name="Chun B.H."/>
        </authorList>
    </citation>
    <scope>NUCLEOTIDE SEQUENCE [LARGE SCALE GENOMIC DNA]</scope>
    <source>
        <strain evidence="9 10">IMCC 1097</strain>
    </source>
</reference>
<feature type="transmembrane region" description="Helical" evidence="7">
    <location>
        <begin position="12"/>
        <end position="29"/>
    </location>
</feature>
<comment type="subcellular location">
    <subcellularLocation>
        <location evidence="1">Cell membrane</location>
        <topology evidence="1">Multi-pass membrane protein</topology>
    </subcellularLocation>
</comment>